<dbReference type="RefSeq" id="WP_219532338.1">
    <property type="nucleotide sequence ID" value="NZ_JAHKRM010000014.1"/>
</dbReference>
<sequence>MNTNVDEAIRTLTPAPGPGLTPVARETMNAIMDAEPAPTAVTRRRWRPLLALPIAAAVISAAWAIPSVLTPAPASALDIKEEGDHYVIEVKDLNANPKVYESQLRGAGLDISLDLVPATPSFVGEIDPGTSGPQDEIKTIDRPEQCGLDRDCPIGITIAKDFAGSAMITLGREARPGEEYQIVAGLDSPGEPLHCVPFYNKPVSEVRALLKERGLGIDGYVLLDQATQGTESQVRASVPDSMYVTGGHLSKYGMASLAVGDAPLSPEQVASLNKKMHCAAG</sequence>
<accession>A0ABW4GEK4</accession>
<evidence type="ECO:0000256" key="1">
    <source>
        <dbReference type="SAM" id="Phobius"/>
    </source>
</evidence>
<feature type="transmembrane region" description="Helical" evidence="1">
    <location>
        <begin position="49"/>
        <end position="69"/>
    </location>
</feature>
<evidence type="ECO:0000313" key="3">
    <source>
        <dbReference type="Proteomes" id="UP001597097"/>
    </source>
</evidence>
<reference evidence="3" key="1">
    <citation type="journal article" date="2019" name="Int. J. Syst. Evol. Microbiol.">
        <title>The Global Catalogue of Microorganisms (GCM) 10K type strain sequencing project: providing services to taxonomists for standard genome sequencing and annotation.</title>
        <authorList>
            <consortium name="The Broad Institute Genomics Platform"/>
            <consortium name="The Broad Institute Genome Sequencing Center for Infectious Disease"/>
            <person name="Wu L."/>
            <person name="Ma J."/>
        </authorList>
    </citation>
    <scope>NUCLEOTIDE SEQUENCE [LARGE SCALE GENOMIC DNA]</scope>
    <source>
        <strain evidence="3">CGMCC 1.15399</strain>
    </source>
</reference>
<name>A0ABW4GEK4_9ACTN</name>
<gene>
    <name evidence="2" type="ORF">ACFSJ0_27790</name>
</gene>
<keyword evidence="1" id="KW-0812">Transmembrane</keyword>
<protein>
    <submittedName>
        <fullName evidence="2">Uncharacterized protein</fullName>
    </submittedName>
</protein>
<comment type="caution">
    <text evidence="2">The sequence shown here is derived from an EMBL/GenBank/DDBJ whole genome shotgun (WGS) entry which is preliminary data.</text>
</comment>
<dbReference type="EMBL" id="JBHUCM010000020">
    <property type="protein sequence ID" value="MFD1540889.1"/>
    <property type="molecule type" value="Genomic_DNA"/>
</dbReference>
<keyword evidence="1" id="KW-1133">Transmembrane helix</keyword>
<organism evidence="2 3">
    <name type="scientific">Nonomuraea guangzhouensis</name>
    <dbReference type="NCBI Taxonomy" id="1291555"/>
    <lineage>
        <taxon>Bacteria</taxon>
        <taxon>Bacillati</taxon>
        <taxon>Actinomycetota</taxon>
        <taxon>Actinomycetes</taxon>
        <taxon>Streptosporangiales</taxon>
        <taxon>Streptosporangiaceae</taxon>
        <taxon>Nonomuraea</taxon>
    </lineage>
</organism>
<evidence type="ECO:0000313" key="2">
    <source>
        <dbReference type="EMBL" id="MFD1540889.1"/>
    </source>
</evidence>
<proteinExistence type="predicted"/>
<dbReference type="Proteomes" id="UP001597097">
    <property type="component" value="Unassembled WGS sequence"/>
</dbReference>
<keyword evidence="3" id="KW-1185">Reference proteome</keyword>
<keyword evidence="1" id="KW-0472">Membrane</keyword>